<proteinExistence type="predicted"/>
<evidence type="ECO:0000256" key="1">
    <source>
        <dbReference type="ARBA" id="ARBA00022574"/>
    </source>
</evidence>
<dbReference type="PANTHER" id="PTHR46108:SF4">
    <property type="entry name" value="BLUE CHEESE"/>
    <property type="match status" value="1"/>
</dbReference>
<dbReference type="InterPro" id="IPR036372">
    <property type="entry name" value="BEACH_dom_sf"/>
</dbReference>
<dbReference type="InterPro" id="IPR019775">
    <property type="entry name" value="WD40_repeat_CS"/>
</dbReference>
<dbReference type="CDD" id="cd06071">
    <property type="entry name" value="Beach"/>
    <property type="match status" value="1"/>
</dbReference>
<evidence type="ECO:0000256" key="3">
    <source>
        <dbReference type="SAM" id="MobiDB-lite"/>
    </source>
</evidence>
<evidence type="ECO:0000313" key="5">
    <source>
        <dbReference type="EMBL" id="ONM09106.1"/>
    </source>
</evidence>
<dbReference type="InterPro" id="IPR000409">
    <property type="entry name" value="BEACH_dom"/>
</dbReference>
<dbReference type="PROSITE" id="PS50197">
    <property type="entry name" value="BEACH"/>
    <property type="match status" value="1"/>
</dbReference>
<dbReference type="ExpressionAtlas" id="A0A1D6L3V9">
    <property type="expression patterns" value="baseline and differential"/>
</dbReference>
<dbReference type="Pfam" id="PF00400">
    <property type="entry name" value="WD40"/>
    <property type="match status" value="3"/>
</dbReference>
<organism evidence="5">
    <name type="scientific">Zea mays</name>
    <name type="common">Maize</name>
    <dbReference type="NCBI Taxonomy" id="4577"/>
    <lineage>
        <taxon>Eukaryota</taxon>
        <taxon>Viridiplantae</taxon>
        <taxon>Streptophyta</taxon>
        <taxon>Embryophyta</taxon>
        <taxon>Tracheophyta</taxon>
        <taxon>Spermatophyta</taxon>
        <taxon>Magnoliopsida</taxon>
        <taxon>Liliopsida</taxon>
        <taxon>Poales</taxon>
        <taxon>Poaceae</taxon>
        <taxon>PACMAD clade</taxon>
        <taxon>Panicoideae</taxon>
        <taxon>Andropogonodae</taxon>
        <taxon>Andropogoneae</taxon>
        <taxon>Tripsacinae</taxon>
        <taxon>Zea</taxon>
    </lineage>
</organism>
<dbReference type="SMART" id="SM00320">
    <property type="entry name" value="WD40"/>
    <property type="match status" value="4"/>
</dbReference>
<dbReference type="PROSITE" id="PS50082">
    <property type="entry name" value="WD_REPEATS_2"/>
    <property type="match status" value="2"/>
</dbReference>
<dbReference type="Gene3D" id="2.130.10.10">
    <property type="entry name" value="YVTN repeat-like/Quinoprotein amine dehydrogenase"/>
    <property type="match status" value="2"/>
</dbReference>
<dbReference type="InterPro" id="IPR001680">
    <property type="entry name" value="WD40_rpt"/>
</dbReference>
<dbReference type="PROSITE" id="PS00678">
    <property type="entry name" value="WD_REPEATS_1"/>
    <property type="match status" value="1"/>
</dbReference>
<dbReference type="InterPro" id="IPR051944">
    <property type="entry name" value="BEACH_domain_protein"/>
</dbReference>
<gene>
    <name evidence="5" type="ORF">ZEAMMB73_Zm00001d033984</name>
</gene>
<reference evidence="5" key="1">
    <citation type="submission" date="2015-12" db="EMBL/GenBank/DDBJ databases">
        <title>Update maize B73 reference genome by single molecule sequencing technologies.</title>
        <authorList>
            <consortium name="Maize Genome Sequencing Project"/>
            <person name="Ware D."/>
        </authorList>
    </citation>
    <scope>NUCLEOTIDE SEQUENCE [LARGE SCALE GENOMIC DNA]</scope>
    <source>
        <tissue evidence="5">Seedling</tissue>
    </source>
</reference>
<dbReference type="AlphaFoldDB" id="A0A1D6L3V9"/>
<dbReference type="PANTHER" id="PTHR46108">
    <property type="entry name" value="BLUE CHEESE"/>
    <property type="match status" value="1"/>
</dbReference>
<evidence type="ECO:0000259" key="4">
    <source>
        <dbReference type="PROSITE" id="PS50197"/>
    </source>
</evidence>
<protein>
    <submittedName>
        <fullName evidence="5">Protein SPIRRIG</fullName>
    </submittedName>
</protein>
<dbReference type="SUPFAM" id="SSF50978">
    <property type="entry name" value="WD40 repeat-like"/>
    <property type="match status" value="1"/>
</dbReference>
<dbReference type="SMART" id="SM01026">
    <property type="entry name" value="Beach"/>
    <property type="match status" value="1"/>
</dbReference>
<accession>A0A1D6L3V9</accession>
<name>A0A1D6L3V9_MAIZE</name>
<evidence type="ECO:0000256" key="2">
    <source>
        <dbReference type="ARBA" id="ARBA00022737"/>
    </source>
</evidence>
<feature type="compositionally biased region" description="Pro residues" evidence="3">
    <location>
        <begin position="19"/>
        <end position="30"/>
    </location>
</feature>
<dbReference type="Gene3D" id="1.10.1540.10">
    <property type="entry name" value="BEACH domain"/>
    <property type="match status" value="1"/>
</dbReference>
<dbReference type="EMBL" id="CM007647">
    <property type="protein sequence ID" value="ONM09106.1"/>
    <property type="molecule type" value="Genomic_DNA"/>
</dbReference>
<dbReference type="InterPro" id="IPR036322">
    <property type="entry name" value="WD40_repeat_dom_sf"/>
</dbReference>
<dbReference type="Pfam" id="PF02138">
    <property type="entry name" value="Beach"/>
    <property type="match status" value="1"/>
</dbReference>
<feature type="region of interest" description="Disordered" evidence="3">
    <location>
        <begin position="1"/>
        <end position="76"/>
    </location>
</feature>
<feature type="region of interest" description="Disordered" evidence="3">
    <location>
        <begin position="221"/>
        <end position="241"/>
    </location>
</feature>
<keyword evidence="1" id="KW-0853">WD repeat</keyword>
<keyword evidence="2" id="KW-0677">Repeat</keyword>
<feature type="domain" description="BEACH" evidence="4">
    <location>
        <begin position="382"/>
        <end position="673"/>
    </location>
</feature>
<feature type="compositionally biased region" description="Low complexity" evidence="3">
    <location>
        <begin position="58"/>
        <end position="73"/>
    </location>
</feature>
<dbReference type="SUPFAM" id="SSF81837">
    <property type="entry name" value="BEACH domain"/>
    <property type="match status" value="1"/>
</dbReference>
<feature type="compositionally biased region" description="Basic and acidic residues" evidence="3">
    <location>
        <begin position="229"/>
        <end position="241"/>
    </location>
</feature>
<dbReference type="InterPro" id="IPR015943">
    <property type="entry name" value="WD40/YVTN_repeat-like_dom_sf"/>
</dbReference>
<dbReference type="PROSITE" id="PS50294">
    <property type="entry name" value="WD_REPEATS_REGION"/>
    <property type="match status" value="2"/>
</dbReference>
<sequence>MKWSTLLSKVVFAGGQQQQPPPPPSPPPESPFHGQQAVQDLATPRLSSASTGGDEGGFDAAAGSSPSAAASSARGRNELESDFRRLWEEFRSSSSEKEKERALNLAVDVFCRLVKQYSSVAQLVTKLVEGHIFSFVIGRAFVTDVEKLRIHSKGRPLRVADVIGFFSDTTELGICPGSNLLYAVEVLVTETNDRQPLLDSGILCCLIYILNSLLSPNENSTDTLPVHQEGSRNEKNKNLDPMQSRRLEIEGSVIHIMKALASHQSAAPSLIEDDALQVLFHMVANGSLSVLSQFRDGIVPLHTIQLHRHAMQVLGLLLANDNGTSAKYIRKHQLIKVLLMAVKDFNPQSGDAAYTMGIVDLLLECVELSYRPESGAIRLREDIHNAHGYQFLVQFALTLCSLHKNQTLQSSSKLASEADASVPSHRLEQDIFSCDLSPQLSRLLDVLVNLSQIGPSENGGGEEEFCKRYDSWDDPDVPKFHYGSHYSSAGIVLFYLLRLPPFSTENQKLQGGQFDHADRLFNSVKDTWVSAAGKSNTSDVKELIPEFYYLPEFLENRFNLDLGEKQSGEKVGDVVLPPWAKGSAREFIRKHREALESDYVSENLHHWIDLIFGYKQRGKAAEDAVNVFYHYTYEGNVDIDAVSDPTMKASILAQINHFGQTPKQLFQKPHPQRRTDRKVPPHPLRYCAYLTQQEIRKTASSVSQIVSYNDKILIAAVNCLLKPLTYNEYISWGFPDRSLRILTYDQDRLLSTHENLHGGSQIQCTGVSHDGNILITGGDDGVVAVWRFVKDGIRRLLRMEKALCAHTGKITCVSVSQPYSLIVSGSDDCSVILWDLTSLVFVKQLPRFPASVSALHVNSLTGEILTGAGVLFAVWSINGDCLAVVNTSQLPSDLILSVTSATHSDWQDTNWYVTGHQSGAVKVWKMLHCSSDEAVNSKSKSPAVSSGGLSLNGQAPEYRLLLQKVLKSHKHPVTALCIPPDLKQLLSGDGSGHLLSWSLKDDSFKGS</sequence>